<dbReference type="Proteomes" id="UP001168972">
    <property type="component" value="Unassembled WGS sequence"/>
</dbReference>
<gene>
    <name evidence="3" type="ORF">PV327_011355</name>
</gene>
<keyword evidence="4" id="KW-1185">Reference proteome</keyword>
<feature type="compositionally biased region" description="Polar residues" evidence="1">
    <location>
        <begin position="90"/>
        <end position="104"/>
    </location>
</feature>
<dbReference type="InterPro" id="IPR013087">
    <property type="entry name" value="Znf_C2H2_type"/>
</dbReference>
<name>A0AA39FKR6_MICHY</name>
<proteinExistence type="predicted"/>
<dbReference type="AlphaFoldDB" id="A0AA39FKR6"/>
<dbReference type="PROSITE" id="PS00028">
    <property type="entry name" value="ZINC_FINGER_C2H2_1"/>
    <property type="match status" value="1"/>
</dbReference>
<comment type="caution">
    <text evidence="3">The sequence shown here is derived from an EMBL/GenBank/DDBJ whole genome shotgun (WGS) entry which is preliminary data.</text>
</comment>
<dbReference type="EMBL" id="JAQQBR010000423">
    <property type="protein sequence ID" value="KAK0171419.1"/>
    <property type="molecule type" value="Genomic_DNA"/>
</dbReference>
<evidence type="ECO:0000259" key="2">
    <source>
        <dbReference type="PROSITE" id="PS00028"/>
    </source>
</evidence>
<sequence length="117" mass="13441">MCEFYKFCSDIFQTAEILSTHAKVEHVELRASCNCPVENCYRSFNNFYSYRMHLIKTHKELSHHASSLILSENNDNSRSLSRECTENVLPLNSDQSSDDCSPTNDKISSNDFAIVYC</sequence>
<reference evidence="3" key="2">
    <citation type="submission" date="2023-03" db="EMBL/GenBank/DDBJ databases">
        <authorList>
            <person name="Inwood S.N."/>
            <person name="Skelly J.G."/>
            <person name="Guhlin J."/>
            <person name="Harrop T.W.R."/>
            <person name="Goldson S.G."/>
            <person name="Dearden P.K."/>
        </authorList>
    </citation>
    <scope>NUCLEOTIDE SEQUENCE</scope>
    <source>
        <strain evidence="3">Lincoln</strain>
        <tissue evidence="3">Whole body</tissue>
    </source>
</reference>
<evidence type="ECO:0000256" key="1">
    <source>
        <dbReference type="SAM" id="MobiDB-lite"/>
    </source>
</evidence>
<feature type="domain" description="C2H2-type" evidence="2">
    <location>
        <begin position="35"/>
        <end position="58"/>
    </location>
</feature>
<feature type="region of interest" description="Disordered" evidence="1">
    <location>
        <begin position="73"/>
        <end position="104"/>
    </location>
</feature>
<accession>A0AA39FKR6</accession>
<reference evidence="3" key="1">
    <citation type="journal article" date="2023" name="bioRxiv">
        <title>Scaffold-level genome assemblies of two parasitoid biocontrol wasps reveal the parthenogenesis mechanism and an associated novel virus.</title>
        <authorList>
            <person name="Inwood S."/>
            <person name="Skelly J."/>
            <person name="Guhlin J."/>
            <person name="Harrop T."/>
            <person name="Goldson S."/>
            <person name="Dearden P."/>
        </authorList>
    </citation>
    <scope>NUCLEOTIDE SEQUENCE</scope>
    <source>
        <strain evidence="3">Lincoln</strain>
        <tissue evidence="3">Whole body</tissue>
    </source>
</reference>
<organism evidence="3 4">
    <name type="scientific">Microctonus hyperodae</name>
    <name type="common">Parasitoid wasp</name>
    <dbReference type="NCBI Taxonomy" id="165561"/>
    <lineage>
        <taxon>Eukaryota</taxon>
        <taxon>Metazoa</taxon>
        <taxon>Ecdysozoa</taxon>
        <taxon>Arthropoda</taxon>
        <taxon>Hexapoda</taxon>
        <taxon>Insecta</taxon>
        <taxon>Pterygota</taxon>
        <taxon>Neoptera</taxon>
        <taxon>Endopterygota</taxon>
        <taxon>Hymenoptera</taxon>
        <taxon>Apocrita</taxon>
        <taxon>Ichneumonoidea</taxon>
        <taxon>Braconidae</taxon>
        <taxon>Euphorinae</taxon>
        <taxon>Microctonus</taxon>
    </lineage>
</organism>
<protein>
    <recommendedName>
        <fullName evidence="2">C2H2-type domain-containing protein</fullName>
    </recommendedName>
</protein>
<evidence type="ECO:0000313" key="3">
    <source>
        <dbReference type="EMBL" id="KAK0171419.1"/>
    </source>
</evidence>
<evidence type="ECO:0000313" key="4">
    <source>
        <dbReference type="Proteomes" id="UP001168972"/>
    </source>
</evidence>